<evidence type="ECO:0000313" key="1">
    <source>
        <dbReference type="EMBL" id="BAY57993.1"/>
    </source>
</evidence>
<accession>A0A1Z4JMX8</accession>
<name>A0A1Z4JMX8_LEPBY</name>
<dbReference type="SUPFAM" id="SSF56399">
    <property type="entry name" value="ADP-ribosylation"/>
    <property type="match status" value="1"/>
</dbReference>
<evidence type="ECO:0008006" key="3">
    <source>
        <dbReference type="Google" id="ProtNLM"/>
    </source>
</evidence>
<dbReference type="EMBL" id="AP018203">
    <property type="protein sequence ID" value="BAY57993.1"/>
    <property type="molecule type" value="Genomic_DNA"/>
</dbReference>
<dbReference type="AlphaFoldDB" id="A0A1Z4JMX8"/>
<sequence length="115" mass="12899">MGIDQLILHITTRDRAEIAQRTGVYRADSLDTEGFIHCSTQDQVIWVANQFYAGQRDLVLLCIDPQKVNSEIRYEAVEGVGTFPHIYGELNADAIVKILDFPPHADGTFLLPNNL</sequence>
<protein>
    <recommendedName>
        <fullName evidence="3">DUF952 domain-containing protein</fullName>
    </recommendedName>
</protein>
<keyword evidence="2" id="KW-1185">Reference proteome</keyword>
<dbReference type="Pfam" id="PF06108">
    <property type="entry name" value="DUF952"/>
    <property type="match status" value="1"/>
</dbReference>
<dbReference type="Gene3D" id="3.20.170.20">
    <property type="entry name" value="Protein of unknown function DUF952"/>
    <property type="match status" value="1"/>
</dbReference>
<reference evidence="1 2" key="1">
    <citation type="submission" date="2017-06" db="EMBL/GenBank/DDBJ databases">
        <title>Genome sequencing of cyanobaciteial culture collection at National Institute for Environmental Studies (NIES).</title>
        <authorList>
            <person name="Hirose Y."/>
            <person name="Shimura Y."/>
            <person name="Fujisawa T."/>
            <person name="Nakamura Y."/>
            <person name="Kawachi M."/>
        </authorList>
    </citation>
    <scope>NUCLEOTIDE SEQUENCE [LARGE SCALE GENOMIC DNA]</scope>
    <source>
        <strain evidence="1 2">NIES-2135</strain>
    </source>
</reference>
<proteinExistence type="predicted"/>
<evidence type="ECO:0000313" key="2">
    <source>
        <dbReference type="Proteomes" id="UP000217895"/>
    </source>
</evidence>
<dbReference type="PANTHER" id="PTHR34129">
    <property type="entry name" value="BLR1139 PROTEIN"/>
    <property type="match status" value="1"/>
</dbReference>
<dbReference type="InterPro" id="IPR009297">
    <property type="entry name" value="DUF952"/>
</dbReference>
<gene>
    <name evidence="1" type="ORF">NIES2135_48660</name>
</gene>
<organism evidence="1 2">
    <name type="scientific">Leptolyngbya boryana NIES-2135</name>
    <dbReference type="NCBI Taxonomy" id="1973484"/>
    <lineage>
        <taxon>Bacteria</taxon>
        <taxon>Bacillati</taxon>
        <taxon>Cyanobacteriota</taxon>
        <taxon>Cyanophyceae</taxon>
        <taxon>Leptolyngbyales</taxon>
        <taxon>Leptolyngbyaceae</taxon>
        <taxon>Leptolyngbya group</taxon>
        <taxon>Leptolyngbya</taxon>
    </lineage>
</organism>
<dbReference type="PANTHER" id="PTHR34129:SF1">
    <property type="entry name" value="DUF952 DOMAIN-CONTAINING PROTEIN"/>
    <property type="match status" value="1"/>
</dbReference>
<dbReference type="Proteomes" id="UP000217895">
    <property type="component" value="Chromosome"/>
</dbReference>